<name>A0A7V3RFA0_9BACT</name>
<dbReference type="SUPFAM" id="SSF55315">
    <property type="entry name" value="L30e-like"/>
    <property type="match status" value="1"/>
</dbReference>
<comment type="caution">
    <text evidence="2">The sequence shown here is derived from an EMBL/GenBank/DDBJ whole genome shotgun (WGS) entry which is preliminary data.</text>
</comment>
<dbReference type="AlphaFoldDB" id="A0A7V3RFA0"/>
<evidence type="ECO:0000259" key="1">
    <source>
        <dbReference type="Pfam" id="PF01248"/>
    </source>
</evidence>
<dbReference type="InterPro" id="IPR004038">
    <property type="entry name" value="Ribosomal_eL8/eL30/eS12/Gad45"/>
</dbReference>
<reference evidence="2" key="1">
    <citation type="journal article" date="2020" name="mSystems">
        <title>Genome- and Community-Level Interaction Insights into Carbon Utilization and Element Cycling Functions of Hydrothermarchaeota in Hydrothermal Sediment.</title>
        <authorList>
            <person name="Zhou Z."/>
            <person name="Liu Y."/>
            <person name="Xu W."/>
            <person name="Pan J."/>
            <person name="Luo Z.H."/>
            <person name="Li M."/>
        </authorList>
    </citation>
    <scope>NUCLEOTIDE SEQUENCE [LARGE SCALE GENOMIC DNA]</scope>
    <source>
        <strain evidence="2">SpSt-966</strain>
    </source>
</reference>
<proteinExistence type="predicted"/>
<organism evidence="2">
    <name type="scientific">Mesoaciditoga lauensis</name>
    <dbReference type="NCBI Taxonomy" id="1495039"/>
    <lineage>
        <taxon>Bacteria</taxon>
        <taxon>Thermotogati</taxon>
        <taxon>Thermotogota</taxon>
        <taxon>Thermotogae</taxon>
        <taxon>Mesoaciditogales</taxon>
        <taxon>Mesoaciditogaceae</taxon>
        <taxon>Mesoaciditoga</taxon>
    </lineage>
</organism>
<dbReference type="Pfam" id="PF01248">
    <property type="entry name" value="Ribosomal_L7Ae"/>
    <property type="match status" value="1"/>
</dbReference>
<gene>
    <name evidence="2" type="ORF">ENX73_05065</name>
</gene>
<dbReference type="EMBL" id="DTPE01000202">
    <property type="protein sequence ID" value="HGE75477.1"/>
    <property type="molecule type" value="Genomic_DNA"/>
</dbReference>
<dbReference type="GO" id="GO:0005840">
    <property type="term" value="C:ribosome"/>
    <property type="evidence" value="ECO:0007669"/>
    <property type="project" value="UniProtKB-KW"/>
</dbReference>
<dbReference type="InterPro" id="IPR029064">
    <property type="entry name" value="Ribosomal_eL30-like_sf"/>
</dbReference>
<sequence length="127" mass="13900">MEDRDASVHGRRVQRFMKEKDEKQILGMLGFAAKTGKIVLGQKALKSYITNFQSDKILIFASDRGESVDSLIKKCKSNNVPFVKLNCDKKTIGKAVGKAEVSAVGIIESTFVSGIKKIIYDDSTGGI</sequence>
<accession>A0A7V3RFA0</accession>
<keyword evidence="2" id="KW-0689">Ribosomal protein</keyword>
<evidence type="ECO:0000313" key="2">
    <source>
        <dbReference type="EMBL" id="HGE75477.1"/>
    </source>
</evidence>
<dbReference type="Gene3D" id="3.30.1330.30">
    <property type="match status" value="1"/>
</dbReference>
<feature type="domain" description="Ribosomal protein eL8/eL30/eS12/Gadd45" evidence="1">
    <location>
        <begin position="25"/>
        <end position="109"/>
    </location>
</feature>
<keyword evidence="2" id="KW-0687">Ribonucleoprotein</keyword>
<protein>
    <submittedName>
        <fullName evidence="2">50S ribosomal protein L7ae family protein</fullName>
    </submittedName>
</protein>